<dbReference type="EC" id="5.2.1.8" evidence="5"/>
<name>A0A412FH20_9FIRM</name>
<sequence>MGLIQGKITMANGAEIPFELYPDEAPITVANFVKLIKEGYYNGKTFHRVIPHFVSQGGCPYGTGAGDLGYTIPCETKNNPHKHVAGAMSMAHRGKDTGCCQFFICHDPQPHLDGVHTVFGQVTDNLGAVRAMRNGDVMTKVEITEE</sequence>
<accession>A0A412FH20</accession>
<dbReference type="GO" id="GO:0003755">
    <property type="term" value="F:peptidyl-prolyl cis-trans isomerase activity"/>
    <property type="evidence" value="ECO:0007669"/>
    <property type="project" value="UniProtKB-UniRule"/>
</dbReference>
<dbReference type="PROSITE" id="PS50072">
    <property type="entry name" value="CSA_PPIASE_2"/>
    <property type="match status" value="1"/>
</dbReference>
<comment type="caution">
    <text evidence="7">The sequence shown here is derived from an EMBL/GenBank/DDBJ whole genome shotgun (WGS) entry which is preliminary data.</text>
</comment>
<dbReference type="Pfam" id="PF00160">
    <property type="entry name" value="Pro_isomerase"/>
    <property type="match status" value="1"/>
</dbReference>
<feature type="domain" description="PPIase cyclophilin-type" evidence="6">
    <location>
        <begin position="3"/>
        <end position="146"/>
    </location>
</feature>
<keyword evidence="4 5" id="KW-0413">Isomerase</keyword>
<protein>
    <recommendedName>
        <fullName evidence="5">Peptidyl-prolyl cis-trans isomerase</fullName>
        <shortName evidence="5">PPIase</shortName>
        <ecNumber evidence="5">5.2.1.8</ecNumber>
    </recommendedName>
</protein>
<evidence type="ECO:0000313" key="8">
    <source>
        <dbReference type="Proteomes" id="UP000284178"/>
    </source>
</evidence>
<gene>
    <name evidence="7" type="ORF">DWY25_16930</name>
</gene>
<evidence type="ECO:0000256" key="5">
    <source>
        <dbReference type="RuleBase" id="RU363019"/>
    </source>
</evidence>
<proteinExistence type="inferred from homology"/>
<dbReference type="PIRSF" id="PIRSF001467">
    <property type="entry name" value="Peptidylpro_ismrse"/>
    <property type="match status" value="1"/>
</dbReference>
<dbReference type="PANTHER" id="PTHR45625">
    <property type="entry name" value="PEPTIDYL-PROLYL CIS-TRANS ISOMERASE-RELATED"/>
    <property type="match status" value="1"/>
</dbReference>
<evidence type="ECO:0000313" key="7">
    <source>
        <dbReference type="EMBL" id="RGR67408.1"/>
    </source>
</evidence>
<dbReference type="CDD" id="cd00317">
    <property type="entry name" value="cyclophilin"/>
    <property type="match status" value="1"/>
</dbReference>
<comment type="function">
    <text evidence="1 5">PPIases accelerate the folding of proteins. It catalyzes the cis-trans isomerization of proline imidic peptide bonds in oligopeptides.</text>
</comment>
<dbReference type="Gene3D" id="2.40.100.10">
    <property type="entry name" value="Cyclophilin-like"/>
    <property type="match status" value="1"/>
</dbReference>
<dbReference type="InterPro" id="IPR002130">
    <property type="entry name" value="Cyclophilin-type_PPIase_dom"/>
</dbReference>
<reference evidence="7 8" key="1">
    <citation type="submission" date="2018-08" db="EMBL/GenBank/DDBJ databases">
        <title>A genome reference for cultivated species of the human gut microbiota.</title>
        <authorList>
            <person name="Zou Y."/>
            <person name="Xue W."/>
            <person name="Luo G."/>
        </authorList>
    </citation>
    <scope>NUCLEOTIDE SEQUENCE [LARGE SCALE GENOMIC DNA]</scope>
    <source>
        <strain evidence="7 8">AF24-29</strain>
    </source>
</reference>
<dbReference type="RefSeq" id="WP_006060129.1">
    <property type="nucleotide sequence ID" value="NZ_CABJCV010000032.1"/>
</dbReference>
<dbReference type="AlphaFoldDB" id="A0A412FH20"/>
<evidence type="ECO:0000256" key="4">
    <source>
        <dbReference type="ARBA" id="ARBA00023235"/>
    </source>
</evidence>
<dbReference type="GeneID" id="83017081"/>
<evidence type="ECO:0000256" key="2">
    <source>
        <dbReference type="ARBA" id="ARBA00007365"/>
    </source>
</evidence>
<keyword evidence="3 5" id="KW-0697">Rotamase</keyword>
<organism evidence="7 8">
    <name type="scientific">Holdemania filiformis</name>
    <dbReference type="NCBI Taxonomy" id="61171"/>
    <lineage>
        <taxon>Bacteria</taxon>
        <taxon>Bacillati</taxon>
        <taxon>Bacillota</taxon>
        <taxon>Erysipelotrichia</taxon>
        <taxon>Erysipelotrichales</taxon>
        <taxon>Erysipelotrichaceae</taxon>
        <taxon>Holdemania</taxon>
    </lineage>
</organism>
<dbReference type="InterPro" id="IPR044666">
    <property type="entry name" value="Cyclophilin_A-like"/>
</dbReference>
<keyword evidence="8" id="KW-1185">Reference proteome</keyword>
<evidence type="ECO:0000256" key="3">
    <source>
        <dbReference type="ARBA" id="ARBA00023110"/>
    </source>
</evidence>
<dbReference type="PRINTS" id="PR00153">
    <property type="entry name" value="CSAPPISMRASE"/>
</dbReference>
<comment type="catalytic activity">
    <reaction evidence="5">
        <text>[protein]-peptidylproline (omega=180) = [protein]-peptidylproline (omega=0)</text>
        <dbReference type="Rhea" id="RHEA:16237"/>
        <dbReference type="Rhea" id="RHEA-COMP:10747"/>
        <dbReference type="Rhea" id="RHEA-COMP:10748"/>
        <dbReference type="ChEBI" id="CHEBI:83833"/>
        <dbReference type="ChEBI" id="CHEBI:83834"/>
        <dbReference type="EC" id="5.2.1.8"/>
    </reaction>
</comment>
<evidence type="ECO:0000259" key="6">
    <source>
        <dbReference type="PROSITE" id="PS50072"/>
    </source>
</evidence>
<dbReference type="PANTHER" id="PTHR45625:SF4">
    <property type="entry name" value="PEPTIDYLPROLYL ISOMERASE DOMAIN AND WD REPEAT-CONTAINING PROTEIN 1"/>
    <property type="match status" value="1"/>
</dbReference>
<dbReference type="Proteomes" id="UP000284178">
    <property type="component" value="Unassembled WGS sequence"/>
</dbReference>
<dbReference type="EMBL" id="QRUP01000032">
    <property type="protein sequence ID" value="RGR67408.1"/>
    <property type="molecule type" value="Genomic_DNA"/>
</dbReference>
<evidence type="ECO:0000256" key="1">
    <source>
        <dbReference type="ARBA" id="ARBA00002388"/>
    </source>
</evidence>
<dbReference type="SUPFAM" id="SSF50891">
    <property type="entry name" value="Cyclophilin-like"/>
    <property type="match status" value="1"/>
</dbReference>
<comment type="similarity">
    <text evidence="2 5">Belongs to the cyclophilin-type PPIase family.</text>
</comment>
<dbReference type="InterPro" id="IPR029000">
    <property type="entry name" value="Cyclophilin-like_dom_sf"/>
</dbReference>
<dbReference type="InterPro" id="IPR024936">
    <property type="entry name" value="Cyclophilin-type_PPIase"/>
</dbReference>